<dbReference type="PANTHER" id="PTHR19302">
    <property type="entry name" value="GAMMA TUBULIN COMPLEX PROTEIN"/>
    <property type="match status" value="1"/>
</dbReference>
<dbReference type="Pfam" id="PF17681">
    <property type="entry name" value="GCP_N_terminal"/>
    <property type="match status" value="1"/>
</dbReference>
<comment type="subcellular location">
    <subcellularLocation>
        <location evidence="5">Cytoplasm</location>
        <location evidence="5">Cytoskeleton</location>
        <location evidence="5">Microtubule organizing center</location>
    </subcellularLocation>
</comment>
<dbReference type="GO" id="GO:0051321">
    <property type="term" value="P:meiotic cell cycle"/>
    <property type="evidence" value="ECO:0007669"/>
    <property type="project" value="TreeGrafter"/>
</dbReference>
<evidence type="ECO:0000256" key="3">
    <source>
        <dbReference type="ARBA" id="ARBA00022701"/>
    </source>
</evidence>
<evidence type="ECO:0000259" key="6">
    <source>
        <dbReference type="Pfam" id="PF04130"/>
    </source>
</evidence>
<dbReference type="EMBL" id="OB663307">
    <property type="protein sequence ID" value="CAD7231235.1"/>
    <property type="molecule type" value="Genomic_DNA"/>
</dbReference>
<dbReference type="Pfam" id="PF04130">
    <property type="entry name" value="GCP_C_terminal"/>
    <property type="match status" value="1"/>
</dbReference>
<dbReference type="GO" id="GO:0043015">
    <property type="term" value="F:gamma-tubulin binding"/>
    <property type="evidence" value="ECO:0007669"/>
    <property type="project" value="InterPro"/>
</dbReference>
<dbReference type="GO" id="GO:0000922">
    <property type="term" value="C:spindle pole"/>
    <property type="evidence" value="ECO:0007669"/>
    <property type="project" value="InterPro"/>
</dbReference>
<dbReference type="OrthoDB" id="2192946at2759"/>
<dbReference type="InterPro" id="IPR041470">
    <property type="entry name" value="GCP_N"/>
</dbReference>
<keyword evidence="3 5" id="KW-0493">Microtubule</keyword>
<dbReference type="PANTHER" id="PTHR19302:SF13">
    <property type="entry name" value="GAMMA-TUBULIN COMPLEX COMPONENT 2"/>
    <property type="match status" value="1"/>
</dbReference>
<dbReference type="GO" id="GO:0000278">
    <property type="term" value="P:mitotic cell cycle"/>
    <property type="evidence" value="ECO:0007669"/>
    <property type="project" value="TreeGrafter"/>
</dbReference>
<evidence type="ECO:0000256" key="2">
    <source>
        <dbReference type="ARBA" id="ARBA00022490"/>
    </source>
</evidence>
<dbReference type="Gene3D" id="1.20.120.1900">
    <property type="entry name" value="Gamma-tubulin complex, C-terminal domain"/>
    <property type="match status" value="1"/>
</dbReference>
<organism evidence="8">
    <name type="scientific">Cyprideis torosa</name>
    <dbReference type="NCBI Taxonomy" id="163714"/>
    <lineage>
        <taxon>Eukaryota</taxon>
        <taxon>Metazoa</taxon>
        <taxon>Ecdysozoa</taxon>
        <taxon>Arthropoda</taxon>
        <taxon>Crustacea</taxon>
        <taxon>Oligostraca</taxon>
        <taxon>Ostracoda</taxon>
        <taxon>Podocopa</taxon>
        <taxon>Podocopida</taxon>
        <taxon>Cytherocopina</taxon>
        <taxon>Cytheroidea</taxon>
        <taxon>Cytherideidae</taxon>
        <taxon>Cyprideis</taxon>
    </lineage>
</organism>
<evidence type="ECO:0000256" key="4">
    <source>
        <dbReference type="ARBA" id="ARBA00023212"/>
    </source>
</evidence>
<dbReference type="InterPro" id="IPR040457">
    <property type="entry name" value="GCP_C"/>
</dbReference>
<evidence type="ECO:0000259" key="7">
    <source>
        <dbReference type="Pfam" id="PF17681"/>
    </source>
</evidence>
<sequence>MVGCQQKPDSPGAPGEYIVPEKPAGGRPSGLGKEDILTFSVDPTIEPTLSDLAHELLPLVVWHNTIVGFVDSCASYIAGLVLQALGANIESILHDYDVRLAELASEMHNGKLNLRNMNLHLSPIKDNFKKMHAIVTSIRKSKYRGGQVLSLLHKITIEESLVGTTEELCCKLTKAACVPYMKMLEKWVYHGVIHDPHYEFMVEDVENFRADTAFDDLSAPSDSDDYWSKRYQIKRDETPTFLKDNAELILRAGKYLNVISQCGKSVSALEKKRLVYTPLGQQKLADAIHEAYSVASSSLLQLIVEESDFMGQLRSVRRHFLMDQGDLILQFMHLAERELSKRLADVEGPRMEAFLELAQRTSTAKADPYKDHFRVTLIPVTLQDQMDERDDHLNFENMELPAWEALSFDYEAKWPVSLVLNRKALFCYQMIFRFLFYFKHVERLLCSSIPLGCKSLSPLNGTEAETEDGSGPSTLMLCFALRHKMLHFLQNLQTYIVKEVLKPNWEMFMERMAQVKTVDEVLEFHRDFLDTCLRDSMLTSPELLGALIKILKLSAHFTDLVKKQLSLEVNDGRSLDEATEEFATMFGQEMRTVDLEFNALIFGLLDSLNEAGRRFSENIYKLFFRMDYNNFYMTVIGKIPGDAPGGFE</sequence>
<reference evidence="8" key="1">
    <citation type="submission" date="2020-11" db="EMBL/GenBank/DDBJ databases">
        <authorList>
            <person name="Tran Van P."/>
        </authorList>
    </citation>
    <scope>NUCLEOTIDE SEQUENCE</scope>
</reference>
<keyword evidence="4 5" id="KW-0206">Cytoskeleton</keyword>
<dbReference type="GO" id="GO:0051011">
    <property type="term" value="F:microtubule minus-end binding"/>
    <property type="evidence" value="ECO:0007669"/>
    <property type="project" value="TreeGrafter"/>
</dbReference>
<dbReference type="GO" id="GO:0007020">
    <property type="term" value="P:microtubule nucleation"/>
    <property type="evidence" value="ECO:0007669"/>
    <property type="project" value="InterPro"/>
</dbReference>
<evidence type="ECO:0000313" key="8">
    <source>
        <dbReference type="EMBL" id="CAD7231235.1"/>
    </source>
</evidence>
<dbReference type="GO" id="GO:0000930">
    <property type="term" value="C:gamma-tubulin complex"/>
    <property type="evidence" value="ECO:0007669"/>
    <property type="project" value="TreeGrafter"/>
</dbReference>
<comment type="similarity">
    <text evidence="1 5">Belongs to the TUBGCP family.</text>
</comment>
<dbReference type="GO" id="GO:0031122">
    <property type="term" value="P:cytoplasmic microtubule organization"/>
    <property type="evidence" value="ECO:0007669"/>
    <property type="project" value="TreeGrafter"/>
</dbReference>
<dbReference type="InterPro" id="IPR007259">
    <property type="entry name" value="GCP"/>
</dbReference>
<feature type="domain" description="Gamma tubulin complex component C-terminal" evidence="6">
    <location>
        <begin position="310"/>
        <end position="632"/>
    </location>
</feature>
<keyword evidence="2 5" id="KW-0963">Cytoplasm</keyword>
<dbReference type="InterPro" id="IPR042241">
    <property type="entry name" value="GCP_C_sf"/>
</dbReference>
<protein>
    <recommendedName>
        <fullName evidence="5">Gamma-tubulin complex component</fullName>
    </recommendedName>
</protein>
<evidence type="ECO:0000256" key="1">
    <source>
        <dbReference type="ARBA" id="ARBA00010337"/>
    </source>
</evidence>
<proteinExistence type="inferred from homology"/>
<feature type="domain" description="Gamma tubulin complex component protein N-terminal" evidence="7">
    <location>
        <begin position="12"/>
        <end position="306"/>
    </location>
</feature>
<dbReference type="GO" id="GO:0051225">
    <property type="term" value="P:spindle assembly"/>
    <property type="evidence" value="ECO:0007669"/>
    <property type="project" value="TreeGrafter"/>
</dbReference>
<dbReference type="GO" id="GO:0005874">
    <property type="term" value="C:microtubule"/>
    <property type="evidence" value="ECO:0007669"/>
    <property type="project" value="UniProtKB-KW"/>
</dbReference>
<name>A0A7R8ZNJ8_9CRUS</name>
<dbReference type="AlphaFoldDB" id="A0A7R8ZNJ8"/>
<evidence type="ECO:0000256" key="5">
    <source>
        <dbReference type="RuleBase" id="RU363050"/>
    </source>
</evidence>
<accession>A0A7R8ZNJ8</accession>
<gene>
    <name evidence="8" type="ORF">CTOB1V02_LOCUS9087</name>
</gene>